<evidence type="ECO:0000313" key="4">
    <source>
        <dbReference type="Proteomes" id="UP001378592"/>
    </source>
</evidence>
<protein>
    <recommendedName>
        <fullName evidence="2">Mutator-like transposase domain-containing protein</fullName>
    </recommendedName>
</protein>
<feature type="compositionally biased region" description="Polar residues" evidence="1">
    <location>
        <begin position="65"/>
        <end position="77"/>
    </location>
</feature>
<reference evidence="3 4" key="1">
    <citation type="submission" date="2024-03" db="EMBL/GenBank/DDBJ databases">
        <title>The genome assembly and annotation of the cricket Gryllus longicercus Weissman &amp; Gray.</title>
        <authorList>
            <person name="Szrajer S."/>
            <person name="Gray D."/>
            <person name="Ylla G."/>
        </authorList>
    </citation>
    <scope>NUCLEOTIDE SEQUENCE [LARGE SCALE GENOMIC DNA]</scope>
    <source>
        <strain evidence="3">DAG 2021-001</strain>
        <tissue evidence="3">Whole body minus gut</tissue>
    </source>
</reference>
<accession>A0AAN9W1D9</accession>
<dbReference type="EMBL" id="JAZDUA010000121">
    <property type="protein sequence ID" value="KAK7867363.1"/>
    <property type="molecule type" value="Genomic_DNA"/>
</dbReference>
<name>A0AAN9W1D9_9ORTH</name>
<organism evidence="3 4">
    <name type="scientific">Gryllus longicercus</name>
    <dbReference type="NCBI Taxonomy" id="2509291"/>
    <lineage>
        <taxon>Eukaryota</taxon>
        <taxon>Metazoa</taxon>
        <taxon>Ecdysozoa</taxon>
        <taxon>Arthropoda</taxon>
        <taxon>Hexapoda</taxon>
        <taxon>Insecta</taxon>
        <taxon>Pterygota</taxon>
        <taxon>Neoptera</taxon>
        <taxon>Polyneoptera</taxon>
        <taxon>Orthoptera</taxon>
        <taxon>Ensifera</taxon>
        <taxon>Gryllidea</taxon>
        <taxon>Grylloidea</taxon>
        <taxon>Gryllidae</taxon>
        <taxon>Gryllinae</taxon>
        <taxon>Gryllus</taxon>
    </lineage>
</organism>
<feature type="region of interest" description="Disordered" evidence="1">
    <location>
        <begin position="63"/>
        <end position="89"/>
    </location>
</feature>
<dbReference type="InterPro" id="IPR049012">
    <property type="entry name" value="Mutator_transp_dom"/>
</dbReference>
<sequence>MDNMTGIKACFDGAWPKRESGRTYNSPSGFGSLTGMKSGKVLAYGTRNKLCDYEVGRNVEKLSPYGSSQRNESSNAVVASKAPKSRNYGTTESYDFRAAIGQKNIGTSCISSVYKQLHLSPASTGKK</sequence>
<feature type="domain" description="Mutator-like transposase" evidence="2">
    <location>
        <begin position="2"/>
        <end position="52"/>
    </location>
</feature>
<evidence type="ECO:0000313" key="3">
    <source>
        <dbReference type="EMBL" id="KAK7867363.1"/>
    </source>
</evidence>
<proteinExistence type="predicted"/>
<dbReference type="Proteomes" id="UP001378592">
    <property type="component" value="Unassembled WGS sequence"/>
</dbReference>
<comment type="caution">
    <text evidence="3">The sequence shown here is derived from an EMBL/GenBank/DDBJ whole genome shotgun (WGS) entry which is preliminary data.</text>
</comment>
<keyword evidence="4" id="KW-1185">Reference proteome</keyword>
<dbReference type="Pfam" id="PF20700">
    <property type="entry name" value="Mutator"/>
    <property type="match status" value="1"/>
</dbReference>
<evidence type="ECO:0000256" key="1">
    <source>
        <dbReference type="SAM" id="MobiDB-lite"/>
    </source>
</evidence>
<dbReference type="AlphaFoldDB" id="A0AAN9W1D9"/>
<gene>
    <name evidence="3" type="ORF">R5R35_008908</name>
</gene>
<evidence type="ECO:0000259" key="2">
    <source>
        <dbReference type="Pfam" id="PF20700"/>
    </source>
</evidence>